<keyword evidence="1" id="KW-1185">Reference proteome</keyword>
<organism evidence="1 2">
    <name type="scientific">Limulus polyphemus</name>
    <name type="common">Atlantic horseshoe crab</name>
    <dbReference type="NCBI Taxonomy" id="6850"/>
    <lineage>
        <taxon>Eukaryota</taxon>
        <taxon>Metazoa</taxon>
        <taxon>Ecdysozoa</taxon>
        <taxon>Arthropoda</taxon>
        <taxon>Chelicerata</taxon>
        <taxon>Merostomata</taxon>
        <taxon>Xiphosura</taxon>
        <taxon>Limulidae</taxon>
        <taxon>Limulus</taxon>
    </lineage>
</organism>
<accession>A0ABM1TGC5</accession>
<dbReference type="RefSeq" id="XP_022254931.1">
    <property type="nucleotide sequence ID" value="XM_022399223.1"/>
</dbReference>
<evidence type="ECO:0000313" key="1">
    <source>
        <dbReference type="Proteomes" id="UP000694941"/>
    </source>
</evidence>
<reference evidence="2" key="1">
    <citation type="submission" date="2025-08" db="UniProtKB">
        <authorList>
            <consortium name="RefSeq"/>
        </authorList>
    </citation>
    <scope>IDENTIFICATION</scope>
    <source>
        <tissue evidence="2">Muscle</tissue>
    </source>
</reference>
<proteinExistence type="predicted"/>
<protein>
    <submittedName>
        <fullName evidence="2">Uncharacterized protein LOC111088605</fullName>
    </submittedName>
</protein>
<gene>
    <name evidence="2" type="primary">LOC111088605</name>
</gene>
<evidence type="ECO:0000313" key="2">
    <source>
        <dbReference type="RefSeq" id="XP_022254931.1"/>
    </source>
</evidence>
<sequence>MNLELALEGPSPKKNNFELWIENQNAGGDVVQQESTQQADSKRFLEILLKDQGQEAKMTCIKWIGALSDSGAFEDFSLKRLDGLIKEALILEGNLKRQKDVLRQRLQILTKTLQGLEM</sequence>
<name>A0ABM1TGC5_LIMPO</name>
<dbReference type="Proteomes" id="UP000694941">
    <property type="component" value="Unplaced"/>
</dbReference>
<dbReference type="GeneID" id="111088605"/>